<proteinExistence type="inferred from homology"/>
<feature type="coiled-coil region" evidence="2">
    <location>
        <begin position="458"/>
        <end position="557"/>
    </location>
</feature>
<dbReference type="GO" id="GO:0061511">
    <property type="term" value="P:centriole elongation"/>
    <property type="evidence" value="ECO:0007669"/>
    <property type="project" value="TreeGrafter"/>
</dbReference>
<dbReference type="GO" id="GO:0005813">
    <property type="term" value="C:centrosome"/>
    <property type="evidence" value="ECO:0007669"/>
    <property type="project" value="TreeGrafter"/>
</dbReference>
<dbReference type="PANTHER" id="PTHR10331:SF6">
    <property type="entry name" value="SPINDLE ASSEMBLY ABNORMAL 4"/>
    <property type="match status" value="1"/>
</dbReference>
<feature type="domain" description="Centromere protein J C-terminal" evidence="4">
    <location>
        <begin position="784"/>
        <end position="817"/>
    </location>
</feature>
<name>A0A8E0VKV2_9TREM</name>
<dbReference type="GO" id="GO:0005814">
    <property type="term" value="C:centriole"/>
    <property type="evidence" value="ECO:0007669"/>
    <property type="project" value="TreeGrafter"/>
</dbReference>
<gene>
    <name evidence="5" type="ORF">FBUS_05181</name>
</gene>
<dbReference type="AlphaFoldDB" id="A0A8E0VKV2"/>
<evidence type="ECO:0000256" key="3">
    <source>
        <dbReference type="SAM" id="MobiDB-lite"/>
    </source>
</evidence>
<feature type="compositionally biased region" description="Basic and acidic residues" evidence="3">
    <location>
        <begin position="305"/>
        <end position="321"/>
    </location>
</feature>
<feature type="region of interest" description="Disordered" evidence="3">
    <location>
        <begin position="625"/>
        <end position="662"/>
    </location>
</feature>
<dbReference type="GO" id="GO:0015631">
    <property type="term" value="F:tubulin binding"/>
    <property type="evidence" value="ECO:0007669"/>
    <property type="project" value="TreeGrafter"/>
</dbReference>
<dbReference type="Pfam" id="PF07202">
    <property type="entry name" value="Tcp10_C"/>
    <property type="match status" value="3"/>
</dbReference>
<feature type="domain" description="Centromere protein J C-terminal" evidence="4">
    <location>
        <begin position="838"/>
        <end position="873"/>
    </location>
</feature>
<accession>A0A8E0VKV2</accession>
<feature type="domain" description="Centromere protein J C-terminal" evidence="4">
    <location>
        <begin position="923"/>
        <end position="950"/>
    </location>
</feature>
<dbReference type="OrthoDB" id="10252174at2759"/>
<dbReference type="Gene3D" id="2.60.450.20">
    <property type="match status" value="1"/>
</dbReference>
<organism evidence="5 6">
    <name type="scientific">Fasciolopsis buskii</name>
    <dbReference type="NCBI Taxonomy" id="27845"/>
    <lineage>
        <taxon>Eukaryota</taxon>
        <taxon>Metazoa</taxon>
        <taxon>Spiralia</taxon>
        <taxon>Lophotrochozoa</taxon>
        <taxon>Platyhelminthes</taxon>
        <taxon>Trematoda</taxon>
        <taxon>Digenea</taxon>
        <taxon>Plagiorchiida</taxon>
        <taxon>Echinostomata</taxon>
        <taxon>Echinostomatoidea</taxon>
        <taxon>Fasciolidae</taxon>
        <taxon>Fasciolopsis</taxon>
    </lineage>
</organism>
<keyword evidence="2" id="KW-0175">Coiled coil</keyword>
<feature type="region of interest" description="Disordered" evidence="3">
    <location>
        <begin position="767"/>
        <end position="788"/>
    </location>
</feature>
<dbReference type="EMBL" id="LUCM01001260">
    <property type="protein sequence ID" value="KAA0199192.1"/>
    <property type="molecule type" value="Genomic_DNA"/>
</dbReference>
<evidence type="ECO:0000313" key="6">
    <source>
        <dbReference type="Proteomes" id="UP000728185"/>
    </source>
</evidence>
<feature type="non-terminal residue" evidence="5">
    <location>
        <position position="990"/>
    </location>
</feature>
<comment type="caution">
    <text evidence="5">The sequence shown here is derived from an EMBL/GenBank/DDBJ whole genome shotgun (WGS) entry which is preliminary data.</text>
</comment>
<feature type="compositionally biased region" description="Basic and acidic residues" evidence="3">
    <location>
        <begin position="242"/>
        <end position="262"/>
    </location>
</feature>
<protein>
    <submittedName>
        <fullName evidence="5">Centromere protein J</fullName>
    </submittedName>
</protein>
<feature type="region of interest" description="Disordered" evidence="3">
    <location>
        <begin position="964"/>
        <end position="990"/>
    </location>
</feature>
<feature type="region of interest" description="Disordered" evidence="3">
    <location>
        <begin position="220"/>
        <end position="271"/>
    </location>
</feature>
<keyword evidence="6" id="KW-1185">Reference proteome</keyword>
<evidence type="ECO:0000259" key="4">
    <source>
        <dbReference type="Pfam" id="PF07202"/>
    </source>
</evidence>
<feature type="region of interest" description="Disordered" evidence="3">
    <location>
        <begin position="290"/>
        <end position="338"/>
    </location>
</feature>
<dbReference type="InterPro" id="IPR009852">
    <property type="entry name" value="CENPJ_C_dom"/>
</dbReference>
<dbReference type="Proteomes" id="UP000728185">
    <property type="component" value="Unassembled WGS sequence"/>
</dbReference>
<evidence type="ECO:0000256" key="1">
    <source>
        <dbReference type="ARBA" id="ARBA00005627"/>
    </source>
</evidence>
<comment type="similarity">
    <text evidence="1">Belongs to the TCP10 family.</text>
</comment>
<reference evidence="5" key="1">
    <citation type="submission" date="2019-05" db="EMBL/GenBank/DDBJ databases">
        <title>Annotation for the trematode Fasciolopsis buski.</title>
        <authorList>
            <person name="Choi Y.-J."/>
        </authorList>
    </citation>
    <scope>NUCLEOTIDE SEQUENCE</scope>
    <source>
        <strain evidence="5">HT</strain>
        <tissue evidence="5">Whole worm</tissue>
    </source>
</reference>
<evidence type="ECO:0000256" key="2">
    <source>
        <dbReference type="SAM" id="Coils"/>
    </source>
</evidence>
<dbReference type="PANTHER" id="PTHR10331">
    <property type="entry name" value="T COMPLEX PROTEIN 10"/>
    <property type="match status" value="1"/>
</dbReference>
<dbReference type="InterPro" id="IPR026581">
    <property type="entry name" value="TCP10L/CENPJ"/>
</dbReference>
<dbReference type="InterPro" id="IPR047002">
    <property type="entry name" value="Tcp10_C_sf"/>
</dbReference>
<dbReference type="GO" id="GO:0060271">
    <property type="term" value="P:cilium assembly"/>
    <property type="evidence" value="ECO:0007669"/>
    <property type="project" value="TreeGrafter"/>
</dbReference>
<sequence length="990" mass="110573">ENSVSAPRAQSAIDCGTSLKKSSTLWCGLEHRGDSSGSPKSDEQKMSLNRLIGHSPVKMNPNPAPCTALELRHSQVTAADVGDERHDDAGDLAEFEFLEEIAENSSFSSLTTSFVAKLDKGRLKDRLKCAEIALGKFTSKETGNCPEDTSLTMLSSSQMDARTICHERLPERSILAVLDKHRTRRNSEQFNLAGDQTTDNILTEPMQSKGRKIARFQFVQDQSQVKDGTKSEDANDASYNKQEPEKNVLVSDEEKQGSEENALRNSSEFDDGNSWTCSTLDLNEIGRPKLSSALDSSVPNVLDTDGARMSERHDCSHESRLNRRPFSKSPNSCEKSEDFLSSIPSQKRAITRPLSASGHLGSRYTRPTRNLNSSYEDELINLADDFMEQLKRDQPSPGRSAAHMQTLVRQWVLRLEAEVRRFKTENATLLKLRSERDESLRRLEMETKRFEEYKSREIRSLTEMKENEMRKLKKERRILEDYERALKVMPSKKDREEIERLKEELLESRSDLSRREVRWHAAIARLRSRIEELEAERDELKGRLRRLEEERISLHSQLSDFRSSERMAKAPIRRSASSVPSLRHTLSSVAQSVSLKTSAITLPGQKESDAARRLRQQQQYLSSCRLSGRPPQLDPTENIRKTTVRRTVTPTHPGPESSEMSLVHGDHPVTEISPTLQQAIPSTAGTRESVISGGYFTGDDDGASSGSAHLAVQQSGVNVAQEQTMVACTTVTRSNEPSLHAAQIISPLAKSRIPTVQTAMLTKFTKPQQDDENLPNPHTAASGSVTRTVKHADGSVEETYSNGAVVITYFNGSVKEVFPDGVTIVVSLFNGDIKRTMPDGRVIYSYAADGTVQTTYPDGTEEINYADGRQEIIHVRPEGASDGKSASRCPIERQFRQFPNGDREIRLPNGQREVHSASGVKCRIYPDGTTKTVFPDGRHETRYASGRLRVKDSLGNLLLDTRLPAPNRPFPDPPCNLPKASSLLPVEHAQ</sequence>
<feature type="compositionally biased region" description="Pro residues" evidence="3">
    <location>
        <begin position="966"/>
        <end position="976"/>
    </location>
</feature>
<evidence type="ECO:0000313" key="5">
    <source>
        <dbReference type="EMBL" id="KAA0199192.1"/>
    </source>
</evidence>